<dbReference type="FunFam" id="3.40.50.720:FF:000084">
    <property type="entry name" value="Short-chain dehydrogenase reductase"/>
    <property type="match status" value="1"/>
</dbReference>
<evidence type="ECO:0000256" key="1">
    <source>
        <dbReference type="ARBA" id="ARBA00006484"/>
    </source>
</evidence>
<name>A0A329LV98_9BACL</name>
<dbReference type="NCBIfam" id="NF005559">
    <property type="entry name" value="PRK07231.1"/>
    <property type="match status" value="1"/>
</dbReference>
<evidence type="ECO:0000313" key="4">
    <source>
        <dbReference type="Proteomes" id="UP000250369"/>
    </source>
</evidence>
<keyword evidence="4" id="KW-1185">Reference proteome</keyword>
<comment type="similarity">
    <text evidence="1">Belongs to the short-chain dehydrogenases/reductases (SDR) family.</text>
</comment>
<comment type="caution">
    <text evidence="3">The sequence shown here is derived from an EMBL/GenBank/DDBJ whole genome shotgun (WGS) entry which is preliminary data.</text>
</comment>
<dbReference type="PRINTS" id="PR00081">
    <property type="entry name" value="GDHRDH"/>
</dbReference>
<dbReference type="PANTHER" id="PTHR42879:SF2">
    <property type="entry name" value="3-OXOACYL-[ACYL-CARRIER-PROTEIN] REDUCTASE FABG"/>
    <property type="match status" value="1"/>
</dbReference>
<protein>
    <submittedName>
        <fullName evidence="3">Dehydrogenase</fullName>
    </submittedName>
</protein>
<dbReference type="SUPFAM" id="SSF51735">
    <property type="entry name" value="NAD(P)-binding Rossmann-fold domains"/>
    <property type="match status" value="1"/>
</dbReference>
<dbReference type="InterPro" id="IPR050259">
    <property type="entry name" value="SDR"/>
</dbReference>
<dbReference type="InterPro" id="IPR036291">
    <property type="entry name" value="NAD(P)-bd_dom_sf"/>
</dbReference>
<dbReference type="PROSITE" id="PS00061">
    <property type="entry name" value="ADH_SHORT"/>
    <property type="match status" value="1"/>
</dbReference>
<evidence type="ECO:0000313" key="3">
    <source>
        <dbReference type="EMBL" id="RAV11110.1"/>
    </source>
</evidence>
<reference evidence="3 4" key="1">
    <citation type="journal article" date="2009" name="Int. J. Syst. Evol. Microbiol.">
        <title>Paenibacillus contaminans sp. nov., isolated from a contaminated laboratory plate.</title>
        <authorList>
            <person name="Chou J.H."/>
            <person name="Lee J.H."/>
            <person name="Lin M.C."/>
            <person name="Chang P.S."/>
            <person name="Arun A.B."/>
            <person name="Young C.C."/>
            <person name="Chen W.M."/>
        </authorList>
    </citation>
    <scope>NUCLEOTIDE SEQUENCE [LARGE SCALE GENOMIC DNA]</scope>
    <source>
        <strain evidence="3 4">CKOBP-6</strain>
    </source>
</reference>
<dbReference type="AlphaFoldDB" id="A0A329LV98"/>
<gene>
    <name evidence="3" type="ORF">DQG23_36685</name>
</gene>
<proteinExistence type="inferred from homology"/>
<sequence>MKCEKHGRGSYMKLAGKIAIVTGASRSIGAAIAKRYAIEGAKVVVNYRSHPELAEQVADEIRDRGGEAFVWRADVSQEDEVRLMVEETVRRYGTVDILVNNAAMDPRQAWHEISAEDWDRVMNVNVKSQFLCAKAVFPYMKAGNYGKIINVSSVTFFTGQKNYVHYVASKGAIIGFTRALAREVGEHGINVNCITPGAVYTETEAEKIGLEASDAAGELLAGLQCLKRRETTADLEGAFVFLASGDSDFITGQTLNADGGWIMH</sequence>
<dbReference type="Proteomes" id="UP000250369">
    <property type="component" value="Unassembled WGS sequence"/>
</dbReference>
<dbReference type="InterPro" id="IPR020904">
    <property type="entry name" value="Sc_DH/Rdtase_CS"/>
</dbReference>
<dbReference type="GO" id="GO:0008206">
    <property type="term" value="P:bile acid metabolic process"/>
    <property type="evidence" value="ECO:0007669"/>
    <property type="project" value="UniProtKB-ARBA"/>
</dbReference>
<dbReference type="PANTHER" id="PTHR42879">
    <property type="entry name" value="3-OXOACYL-(ACYL-CARRIER-PROTEIN) REDUCTASE"/>
    <property type="match status" value="1"/>
</dbReference>
<keyword evidence="2" id="KW-0560">Oxidoreductase</keyword>
<dbReference type="Gene3D" id="3.40.50.720">
    <property type="entry name" value="NAD(P)-binding Rossmann-like Domain"/>
    <property type="match status" value="1"/>
</dbReference>
<organism evidence="3 4">
    <name type="scientific">Paenibacillus contaminans</name>
    <dbReference type="NCBI Taxonomy" id="450362"/>
    <lineage>
        <taxon>Bacteria</taxon>
        <taxon>Bacillati</taxon>
        <taxon>Bacillota</taxon>
        <taxon>Bacilli</taxon>
        <taxon>Bacillales</taxon>
        <taxon>Paenibacillaceae</taxon>
        <taxon>Paenibacillus</taxon>
    </lineage>
</organism>
<evidence type="ECO:0000256" key="2">
    <source>
        <dbReference type="ARBA" id="ARBA00023002"/>
    </source>
</evidence>
<dbReference type="PRINTS" id="PR00080">
    <property type="entry name" value="SDRFAMILY"/>
</dbReference>
<dbReference type="InterPro" id="IPR002347">
    <property type="entry name" value="SDR_fam"/>
</dbReference>
<dbReference type="Pfam" id="PF13561">
    <property type="entry name" value="adh_short_C2"/>
    <property type="match status" value="1"/>
</dbReference>
<dbReference type="EMBL" id="QMFB01000039">
    <property type="protein sequence ID" value="RAV11110.1"/>
    <property type="molecule type" value="Genomic_DNA"/>
</dbReference>
<dbReference type="GO" id="GO:0016491">
    <property type="term" value="F:oxidoreductase activity"/>
    <property type="evidence" value="ECO:0007669"/>
    <property type="project" value="UniProtKB-KW"/>
</dbReference>
<accession>A0A329LV98</accession>